<dbReference type="EMBL" id="CP011125">
    <property type="protein sequence ID" value="AKF05164.1"/>
    <property type="molecule type" value="Genomic_DNA"/>
</dbReference>
<organism evidence="3 4">
    <name type="scientific">Sandaracinus amylolyticus</name>
    <dbReference type="NCBI Taxonomy" id="927083"/>
    <lineage>
        <taxon>Bacteria</taxon>
        <taxon>Pseudomonadati</taxon>
        <taxon>Myxococcota</taxon>
        <taxon>Polyangia</taxon>
        <taxon>Polyangiales</taxon>
        <taxon>Sandaracinaceae</taxon>
        <taxon>Sandaracinus</taxon>
    </lineage>
</organism>
<evidence type="ECO:0008006" key="5">
    <source>
        <dbReference type="Google" id="ProtNLM"/>
    </source>
</evidence>
<dbReference type="STRING" id="927083.DB32_002313"/>
<accession>A0A0F6SEG7</accession>
<sequence>MKKQSLSFLLAAALSLPMLAASLPALAQDAGTPADGERPCHGGRRGHHRDPERRLQHMTQALGLDANQVALVRQAFEQARAEHEALRAQPRSPERREQHRAIMERTRERIDAVLTPEQRVRAEQLRAQHDARRQMRREQRGGGVDPRGI</sequence>
<feature type="compositionally biased region" description="Basic and acidic residues" evidence="1">
    <location>
        <begin position="82"/>
        <end position="111"/>
    </location>
</feature>
<feature type="signal peptide" evidence="2">
    <location>
        <begin position="1"/>
        <end position="27"/>
    </location>
</feature>
<feature type="compositionally biased region" description="Basic and acidic residues" evidence="1">
    <location>
        <begin position="118"/>
        <end position="140"/>
    </location>
</feature>
<reference evidence="3 4" key="1">
    <citation type="submission" date="2015-03" db="EMBL/GenBank/DDBJ databases">
        <title>Genome assembly of Sandaracinus amylolyticus DSM 53668.</title>
        <authorList>
            <person name="Sharma G."/>
            <person name="Subramanian S."/>
        </authorList>
    </citation>
    <scope>NUCLEOTIDE SEQUENCE [LARGE SCALE GENOMIC DNA]</scope>
    <source>
        <strain evidence="3 4">DSM 53668</strain>
    </source>
</reference>
<protein>
    <recommendedName>
        <fullName evidence="5">P pilus assembly/Cpx signaling pathway, periplasmic inhibitor/zinc-resistance associated protein</fullName>
    </recommendedName>
</protein>
<feature type="chain" id="PRO_5002509975" description="P pilus assembly/Cpx signaling pathway, periplasmic inhibitor/zinc-resistance associated protein" evidence="2">
    <location>
        <begin position="28"/>
        <end position="149"/>
    </location>
</feature>
<dbReference type="Proteomes" id="UP000034883">
    <property type="component" value="Chromosome"/>
</dbReference>
<dbReference type="RefSeq" id="WP_053232432.1">
    <property type="nucleotide sequence ID" value="NZ_CP011125.1"/>
</dbReference>
<keyword evidence="2" id="KW-0732">Signal</keyword>
<evidence type="ECO:0000313" key="3">
    <source>
        <dbReference type="EMBL" id="AKF05164.1"/>
    </source>
</evidence>
<name>A0A0F6SEG7_9BACT</name>
<gene>
    <name evidence="3" type="ORF">DB32_002313</name>
</gene>
<dbReference type="AlphaFoldDB" id="A0A0F6SEG7"/>
<feature type="region of interest" description="Disordered" evidence="1">
    <location>
        <begin position="82"/>
        <end position="149"/>
    </location>
</feature>
<keyword evidence="4" id="KW-1185">Reference proteome</keyword>
<evidence type="ECO:0000256" key="1">
    <source>
        <dbReference type="SAM" id="MobiDB-lite"/>
    </source>
</evidence>
<evidence type="ECO:0000313" key="4">
    <source>
        <dbReference type="Proteomes" id="UP000034883"/>
    </source>
</evidence>
<feature type="region of interest" description="Disordered" evidence="1">
    <location>
        <begin position="29"/>
        <end position="53"/>
    </location>
</feature>
<dbReference type="KEGG" id="samy:DB32_002313"/>
<evidence type="ECO:0000256" key="2">
    <source>
        <dbReference type="SAM" id="SignalP"/>
    </source>
</evidence>
<proteinExistence type="predicted"/>